<dbReference type="PANTHER" id="PTHR31776:SF26">
    <property type="entry name" value="SECRETED ARABINOSIDASE"/>
    <property type="match status" value="1"/>
</dbReference>
<comment type="caution">
    <text evidence="8">The sequence shown here is derived from an EMBL/GenBank/DDBJ whole genome shotgun (WGS) entry which is preliminary data.</text>
</comment>
<name>A0ABS5JSR7_9BACT</name>
<keyword evidence="4 6" id="KW-0732">Signal</keyword>
<dbReference type="NCBIfam" id="TIGR04183">
    <property type="entry name" value="Por_Secre_tail"/>
    <property type="match status" value="1"/>
</dbReference>
<sequence>MRRILFAIWITVPLSLFAQISIQTDLSEQGTEISQEMIGVFFEDINYAADGGLYAELIQNRSFEYYSVAGYVDLDPLHAWSLVQEGGATAGMSIQNTEPLNENNTRYLNLEISAQGTSAGISNSGYSGIPIEASESYNYSVYIKSIGDFTEPVIVKIKNASGGILASDTIHNISTSWTKYSGVLTSASTTLAGTFQLDTKGLGILNIDMVSLFPENTFKNRKNGLRKDIAEVIEELQPKFLRFPGGCISHGRGIENTYLWKETIGDVAERAPNWNLWGYHQTYGLGFFEYFQFCEDINAIPLPVLPVGVTCQFRDREIVPLEDMEPYINDALDLVEFANGDVSTIWGAKRAEMGHPEPFNMEYVCLGNEEDDIPEFRVRFKMIADSLKKYHPEIKVIGTSGTSHSGSHYDGLWEFSREEDVAAVDEHYYVEPSWLINNNHRYDQFPRTGPKVFIGEYASRDDRMVNAIAEASYLTGVERNGDVIQFTCYAPLLCREGNQQWHPDLIRFDNTRVMKTANYYVQQLYSLYSGETTYGVNYTYQDGINPNENIYQGQIGVGSWNTTAEFDDVKVTSGDKVWIDEDFSAGSAKWQVLGGTFNVSNGIYVQSSYDTPAWSIYTSAVDTSVYTYTLKVRKTSGAEGFLIPFGLEDSNNFYWLNLGGWNNSTHAIEQAVNGGKSTLVSKGGTIQNNVWYDVKIEVNGSSAVVYLNNEVLFTIPAPEGPITASVVKNEANKEVIVKVANTEQESYDLELDISGVNILSDAKVITLEGDPSLRNSINNPEVVKPVESSITGSNKLSYLIPAHSFSVFIFNYDNATGLDQIDNSEKEKNELSISPNPSTNKVMIYLDDNDSEGTLSVCDLNGKLVWQKQIINKDKIQLSRANMKSGTYLVQYASVSGKKTAKLVWQD</sequence>
<dbReference type="Gene3D" id="2.60.120.560">
    <property type="entry name" value="Exo-inulinase, domain 1"/>
    <property type="match status" value="1"/>
</dbReference>
<keyword evidence="9" id="KW-1185">Reference proteome</keyword>
<evidence type="ECO:0000256" key="6">
    <source>
        <dbReference type="SAM" id="SignalP"/>
    </source>
</evidence>
<keyword evidence="5" id="KW-0378">Hydrolase</keyword>
<dbReference type="EC" id="3.2.1.55" evidence="3"/>
<dbReference type="SMART" id="SM00813">
    <property type="entry name" value="Alpha-L-AF_C"/>
    <property type="match status" value="1"/>
</dbReference>
<organism evidence="8 9">
    <name type="scientific">Carboxylicivirga linearis</name>
    <dbReference type="NCBI Taxonomy" id="1628157"/>
    <lineage>
        <taxon>Bacteria</taxon>
        <taxon>Pseudomonadati</taxon>
        <taxon>Bacteroidota</taxon>
        <taxon>Bacteroidia</taxon>
        <taxon>Marinilabiliales</taxon>
        <taxon>Marinilabiliaceae</taxon>
        <taxon>Carboxylicivirga</taxon>
    </lineage>
</organism>
<protein>
    <recommendedName>
        <fullName evidence="3">non-reducing end alpha-L-arabinofuranosidase</fullName>
        <ecNumber evidence="3">3.2.1.55</ecNumber>
    </recommendedName>
</protein>
<dbReference type="Proteomes" id="UP000708576">
    <property type="component" value="Unassembled WGS sequence"/>
</dbReference>
<evidence type="ECO:0000256" key="2">
    <source>
        <dbReference type="ARBA" id="ARBA00007186"/>
    </source>
</evidence>
<evidence type="ECO:0000313" key="8">
    <source>
        <dbReference type="EMBL" id="MBS2097501.1"/>
    </source>
</evidence>
<dbReference type="InterPro" id="IPR013320">
    <property type="entry name" value="ConA-like_dom_sf"/>
</dbReference>
<dbReference type="InterPro" id="IPR055235">
    <property type="entry name" value="ASD1_cat"/>
</dbReference>
<dbReference type="InterPro" id="IPR010720">
    <property type="entry name" value="Alpha-L-AF_C"/>
</dbReference>
<comment type="catalytic activity">
    <reaction evidence="1">
        <text>Hydrolysis of terminal non-reducing alpha-L-arabinofuranoside residues in alpha-L-arabinosides.</text>
        <dbReference type="EC" id="3.2.1.55"/>
    </reaction>
</comment>
<evidence type="ECO:0000256" key="3">
    <source>
        <dbReference type="ARBA" id="ARBA00012670"/>
    </source>
</evidence>
<feature type="chain" id="PRO_5045757238" description="non-reducing end alpha-L-arabinofuranosidase" evidence="6">
    <location>
        <begin position="19"/>
        <end position="907"/>
    </location>
</feature>
<dbReference type="InterPro" id="IPR013780">
    <property type="entry name" value="Glyco_hydro_b"/>
</dbReference>
<reference evidence="8 9" key="1">
    <citation type="journal article" date="2015" name="Int. J. Syst. Evol. Microbiol.">
        <title>Carboxylicivirga linearis sp. nov., isolated from a sea cucumber culture pond.</title>
        <authorList>
            <person name="Wang F.Q."/>
            <person name="Zhou Y.X."/>
            <person name="Lin X.Z."/>
            <person name="Chen G.J."/>
            <person name="Du Z.J."/>
        </authorList>
    </citation>
    <scope>NUCLEOTIDE SEQUENCE [LARGE SCALE GENOMIC DNA]</scope>
    <source>
        <strain evidence="8 9">FB218</strain>
    </source>
</reference>
<dbReference type="Pfam" id="PF22848">
    <property type="entry name" value="ASD1_dom"/>
    <property type="match status" value="1"/>
</dbReference>
<accession>A0ABS5JSR7</accession>
<proteinExistence type="inferred from homology"/>
<comment type="similarity">
    <text evidence="2">Belongs to the glycosyl hydrolase 51 family.</text>
</comment>
<dbReference type="InterPro" id="IPR017853">
    <property type="entry name" value="GH"/>
</dbReference>
<dbReference type="RefSeq" id="WP_212213987.1">
    <property type="nucleotide sequence ID" value="NZ_JAGUCO010000002.1"/>
</dbReference>
<dbReference type="SUPFAM" id="SSF51445">
    <property type="entry name" value="(Trans)glycosidases"/>
    <property type="match status" value="1"/>
</dbReference>
<dbReference type="Pfam" id="PF18962">
    <property type="entry name" value="Por_Secre_tail"/>
    <property type="match status" value="1"/>
</dbReference>
<dbReference type="Pfam" id="PF06964">
    <property type="entry name" value="Alpha-L-AF_C"/>
    <property type="match status" value="1"/>
</dbReference>
<dbReference type="EMBL" id="JAGUCO010000002">
    <property type="protein sequence ID" value="MBS2097501.1"/>
    <property type="molecule type" value="Genomic_DNA"/>
</dbReference>
<feature type="signal peptide" evidence="6">
    <location>
        <begin position="1"/>
        <end position="18"/>
    </location>
</feature>
<gene>
    <name evidence="8" type="ORF">KEM10_04360</name>
</gene>
<evidence type="ECO:0000259" key="7">
    <source>
        <dbReference type="SMART" id="SM00813"/>
    </source>
</evidence>
<dbReference type="Gene3D" id="3.20.20.80">
    <property type="entry name" value="Glycosidases"/>
    <property type="match status" value="1"/>
</dbReference>
<evidence type="ECO:0000313" key="9">
    <source>
        <dbReference type="Proteomes" id="UP000708576"/>
    </source>
</evidence>
<dbReference type="InterPro" id="IPR026444">
    <property type="entry name" value="Secre_tail"/>
</dbReference>
<feature type="domain" description="Alpha-L-arabinofuranosidase C-terminal" evidence="7">
    <location>
        <begin position="455"/>
        <end position="804"/>
    </location>
</feature>
<dbReference type="InterPro" id="IPR008979">
    <property type="entry name" value="Galactose-bd-like_sf"/>
</dbReference>
<dbReference type="Gene3D" id="2.60.120.260">
    <property type="entry name" value="Galactose-binding domain-like"/>
    <property type="match status" value="1"/>
</dbReference>
<dbReference type="Gene3D" id="2.60.40.1180">
    <property type="entry name" value="Golgi alpha-mannosidase II"/>
    <property type="match status" value="1"/>
</dbReference>
<dbReference type="InterPro" id="IPR051563">
    <property type="entry name" value="Glycosyl_Hydrolase_51"/>
</dbReference>
<evidence type="ECO:0000256" key="5">
    <source>
        <dbReference type="ARBA" id="ARBA00022801"/>
    </source>
</evidence>
<dbReference type="SUPFAM" id="SSF51011">
    <property type="entry name" value="Glycosyl hydrolase domain"/>
    <property type="match status" value="1"/>
</dbReference>
<dbReference type="SUPFAM" id="SSF49785">
    <property type="entry name" value="Galactose-binding domain-like"/>
    <property type="match status" value="1"/>
</dbReference>
<dbReference type="SUPFAM" id="SSF49899">
    <property type="entry name" value="Concanavalin A-like lectins/glucanases"/>
    <property type="match status" value="1"/>
</dbReference>
<evidence type="ECO:0000256" key="4">
    <source>
        <dbReference type="ARBA" id="ARBA00022729"/>
    </source>
</evidence>
<dbReference type="PANTHER" id="PTHR31776">
    <property type="entry name" value="ALPHA-L-ARABINOFURANOSIDASE 1"/>
    <property type="match status" value="1"/>
</dbReference>
<evidence type="ECO:0000256" key="1">
    <source>
        <dbReference type="ARBA" id="ARBA00001462"/>
    </source>
</evidence>